<evidence type="ECO:0000256" key="1">
    <source>
        <dbReference type="SAM" id="MobiDB-lite"/>
    </source>
</evidence>
<dbReference type="AlphaFoldDB" id="A0AAP0L5S3"/>
<dbReference type="Proteomes" id="UP001419268">
    <property type="component" value="Unassembled WGS sequence"/>
</dbReference>
<dbReference type="EMBL" id="JBBNAG010000001">
    <property type="protein sequence ID" value="KAK9164836.1"/>
    <property type="molecule type" value="Genomic_DNA"/>
</dbReference>
<dbReference type="Pfam" id="PF03101">
    <property type="entry name" value="FAR1"/>
    <property type="match status" value="1"/>
</dbReference>
<accession>A0AAP0L5S3</accession>
<evidence type="ECO:0000313" key="3">
    <source>
        <dbReference type="EMBL" id="KAK9164836.1"/>
    </source>
</evidence>
<feature type="compositionally biased region" description="Acidic residues" evidence="1">
    <location>
        <begin position="14"/>
        <end position="39"/>
    </location>
</feature>
<comment type="caution">
    <text evidence="3">The sequence shown here is derived from an EMBL/GenBank/DDBJ whole genome shotgun (WGS) entry which is preliminary data.</text>
</comment>
<dbReference type="InterPro" id="IPR004330">
    <property type="entry name" value="FAR1_DNA_bnd_dom"/>
</dbReference>
<evidence type="ECO:0000259" key="2">
    <source>
        <dbReference type="Pfam" id="PF03101"/>
    </source>
</evidence>
<keyword evidence="4" id="KW-1185">Reference proteome</keyword>
<protein>
    <recommendedName>
        <fullName evidence="2">FAR1 domain-containing protein</fullName>
    </recommendedName>
</protein>
<evidence type="ECO:0000313" key="4">
    <source>
        <dbReference type="Proteomes" id="UP001419268"/>
    </source>
</evidence>
<name>A0AAP0L5S3_9MAGN</name>
<sequence>MEFQPLTIETDVIEFDIIGSEEDDDDDENENPDCEEDDFAAAAGGGGVGVSDPDPSLEPYEGMEFDSEEAARIFYNSYARRLGFSIRSSTYHRSRRDSSIICRHIVCSRQGFHHSRDRPTNNKHKRPRPIQRVGCKAMIIVKKQDSGAWLVSKLVKQHNHQLVPPDKVHRLRSHRHVSGTARSLIDTLQAADEGSKSLLVYNVAMDALKEAAKKVVAAKKRGSGLPQVGLLTNGSSQEVCVSEGSRLDSLKFSLKGEKDKKILELMSDLESANQRCEIYRMNLLAVLKDMEEQKLKLSVKVQNVKLSLKD</sequence>
<dbReference type="PANTHER" id="PTHR46328">
    <property type="entry name" value="FAR-RED IMPAIRED RESPONSIVE (FAR1) FAMILY PROTEIN-RELATED"/>
    <property type="match status" value="1"/>
</dbReference>
<gene>
    <name evidence="3" type="ORF">Scep_000027</name>
</gene>
<proteinExistence type="predicted"/>
<feature type="domain" description="FAR1" evidence="2">
    <location>
        <begin position="74"/>
        <end position="164"/>
    </location>
</feature>
<organism evidence="3 4">
    <name type="scientific">Stephania cephalantha</name>
    <dbReference type="NCBI Taxonomy" id="152367"/>
    <lineage>
        <taxon>Eukaryota</taxon>
        <taxon>Viridiplantae</taxon>
        <taxon>Streptophyta</taxon>
        <taxon>Embryophyta</taxon>
        <taxon>Tracheophyta</taxon>
        <taxon>Spermatophyta</taxon>
        <taxon>Magnoliopsida</taxon>
        <taxon>Ranunculales</taxon>
        <taxon>Menispermaceae</taxon>
        <taxon>Menispermoideae</taxon>
        <taxon>Cissampelideae</taxon>
        <taxon>Stephania</taxon>
    </lineage>
</organism>
<dbReference type="PANTHER" id="PTHR46328:SF42">
    <property type="entry name" value="PROTEIN FAR1-RELATED SEQUENCE 5-LIKE ISOFORM X1"/>
    <property type="match status" value="1"/>
</dbReference>
<reference evidence="3 4" key="1">
    <citation type="submission" date="2024-01" db="EMBL/GenBank/DDBJ databases">
        <title>Genome assemblies of Stephania.</title>
        <authorList>
            <person name="Yang L."/>
        </authorList>
    </citation>
    <scope>NUCLEOTIDE SEQUENCE [LARGE SCALE GENOMIC DNA]</scope>
    <source>
        <strain evidence="3">JXDWG</strain>
        <tissue evidence="3">Leaf</tissue>
    </source>
</reference>
<feature type="region of interest" description="Disordered" evidence="1">
    <location>
        <begin position="14"/>
        <end position="57"/>
    </location>
</feature>